<keyword evidence="1" id="KW-0732">Signal</keyword>
<proteinExistence type="predicted"/>
<accession>A0A8H6RI89</accession>
<keyword evidence="3" id="KW-1185">Reference proteome</keyword>
<gene>
    <name evidence="2" type="ORF">HII31_07416</name>
</gene>
<dbReference type="EMBL" id="JABCIY010000158">
    <property type="protein sequence ID" value="KAF7191393.1"/>
    <property type="molecule type" value="Genomic_DNA"/>
</dbReference>
<reference evidence="2" key="1">
    <citation type="submission" date="2020-04" db="EMBL/GenBank/DDBJ databases">
        <title>Draft genome resource of the tomato pathogen Pseudocercospora fuligena.</title>
        <authorList>
            <person name="Zaccaron A."/>
        </authorList>
    </citation>
    <scope>NUCLEOTIDE SEQUENCE</scope>
    <source>
        <strain evidence="2">PF001</strain>
    </source>
</reference>
<name>A0A8H6RI89_9PEZI</name>
<feature type="chain" id="PRO_5034946898" evidence="1">
    <location>
        <begin position="18"/>
        <end position="230"/>
    </location>
</feature>
<dbReference type="Proteomes" id="UP000660729">
    <property type="component" value="Unassembled WGS sequence"/>
</dbReference>
<evidence type="ECO:0000256" key="1">
    <source>
        <dbReference type="SAM" id="SignalP"/>
    </source>
</evidence>
<evidence type="ECO:0000313" key="2">
    <source>
        <dbReference type="EMBL" id="KAF7191393.1"/>
    </source>
</evidence>
<sequence length="230" mass="24029">MLSFSLAILTAAGVVAAAPALDAVRLFTDDLDALNSIGVSEMLSGWEDVGLILKGVYFHEMPTEDNYTQLDARTPFDLLEARAPAASCGSPSCTASNTNYKLFTPAQEEFIAGKFCPFVARYSPPVGTAVVGYYFSKAVCSGNTACELIANLGGAFGGANSAFDSLKDAFTETLKSIQDGCGNLGGSETCTVGSLKGTYTMKATSSATKCPATKCQNVVCSTSNDNCQKY</sequence>
<protein>
    <submittedName>
        <fullName evidence="2">Uncharacterized protein</fullName>
    </submittedName>
</protein>
<comment type="caution">
    <text evidence="2">The sequence shown here is derived from an EMBL/GenBank/DDBJ whole genome shotgun (WGS) entry which is preliminary data.</text>
</comment>
<dbReference type="AlphaFoldDB" id="A0A8H6RI89"/>
<feature type="signal peptide" evidence="1">
    <location>
        <begin position="1"/>
        <end position="17"/>
    </location>
</feature>
<organism evidence="2 3">
    <name type="scientific">Pseudocercospora fuligena</name>
    <dbReference type="NCBI Taxonomy" id="685502"/>
    <lineage>
        <taxon>Eukaryota</taxon>
        <taxon>Fungi</taxon>
        <taxon>Dikarya</taxon>
        <taxon>Ascomycota</taxon>
        <taxon>Pezizomycotina</taxon>
        <taxon>Dothideomycetes</taxon>
        <taxon>Dothideomycetidae</taxon>
        <taxon>Mycosphaerellales</taxon>
        <taxon>Mycosphaerellaceae</taxon>
        <taxon>Pseudocercospora</taxon>
    </lineage>
</organism>
<evidence type="ECO:0000313" key="3">
    <source>
        <dbReference type="Proteomes" id="UP000660729"/>
    </source>
</evidence>